<organism evidence="1">
    <name type="scientific">marine sediment metagenome</name>
    <dbReference type="NCBI Taxonomy" id="412755"/>
    <lineage>
        <taxon>unclassified sequences</taxon>
        <taxon>metagenomes</taxon>
        <taxon>ecological metagenomes</taxon>
    </lineage>
</organism>
<name>X1DKB8_9ZZZZ</name>
<dbReference type="CDD" id="cd00761">
    <property type="entry name" value="Glyco_tranf_GTA_type"/>
    <property type="match status" value="1"/>
</dbReference>
<accession>X1DKB8</accession>
<evidence type="ECO:0000313" key="1">
    <source>
        <dbReference type="EMBL" id="GAG96866.1"/>
    </source>
</evidence>
<reference evidence="1" key="1">
    <citation type="journal article" date="2014" name="Front. Microbiol.">
        <title>High frequency of phylogenetically diverse reductive dehalogenase-homologous genes in deep subseafloor sedimentary metagenomes.</title>
        <authorList>
            <person name="Kawai M."/>
            <person name="Futagami T."/>
            <person name="Toyoda A."/>
            <person name="Takaki Y."/>
            <person name="Nishi S."/>
            <person name="Hori S."/>
            <person name="Arai W."/>
            <person name="Tsubouchi T."/>
            <person name="Morono Y."/>
            <person name="Uchiyama I."/>
            <person name="Ito T."/>
            <person name="Fujiyama A."/>
            <person name="Inagaki F."/>
            <person name="Takami H."/>
        </authorList>
    </citation>
    <scope>NUCLEOTIDE SEQUENCE</scope>
    <source>
        <strain evidence="1">Expedition CK06-06</strain>
    </source>
</reference>
<gene>
    <name evidence="1" type="ORF">S01H4_37011</name>
</gene>
<feature type="non-terminal residue" evidence="1">
    <location>
        <position position="89"/>
    </location>
</feature>
<dbReference type="AlphaFoldDB" id="X1DKB8"/>
<dbReference type="EMBL" id="BART01019838">
    <property type="protein sequence ID" value="GAG96866.1"/>
    <property type="molecule type" value="Genomic_DNA"/>
</dbReference>
<sequence>MPIDISVILITARDDFAILGSPNTHILDHCVSSLKAQEFKNFELIVVDGLHEFRPDMFQGNPFDANKLPFKVKHVPVHPKHKFWSHDTP</sequence>
<proteinExistence type="predicted"/>
<comment type="caution">
    <text evidence="1">The sequence shown here is derived from an EMBL/GenBank/DDBJ whole genome shotgun (WGS) entry which is preliminary data.</text>
</comment>
<protein>
    <submittedName>
        <fullName evidence="1">Uncharacterized protein</fullName>
    </submittedName>
</protein>